<evidence type="ECO:0000256" key="2">
    <source>
        <dbReference type="ARBA" id="ARBA00023125"/>
    </source>
</evidence>
<keyword evidence="1" id="KW-0805">Transcription regulation</keyword>
<dbReference type="InterPro" id="IPR036390">
    <property type="entry name" value="WH_DNA-bd_sf"/>
</dbReference>
<dbReference type="Pfam" id="PF00392">
    <property type="entry name" value="GntR"/>
    <property type="match status" value="1"/>
</dbReference>
<dbReference type="InterPro" id="IPR000524">
    <property type="entry name" value="Tscrpt_reg_HTH_GntR"/>
</dbReference>
<dbReference type="PANTHER" id="PTHR38445:SF7">
    <property type="entry name" value="GNTR-FAMILY TRANSCRIPTIONAL REGULATOR"/>
    <property type="match status" value="1"/>
</dbReference>
<dbReference type="Gene3D" id="1.10.10.10">
    <property type="entry name" value="Winged helix-like DNA-binding domain superfamily/Winged helix DNA-binding domain"/>
    <property type="match status" value="1"/>
</dbReference>
<dbReference type="PROSITE" id="PS50949">
    <property type="entry name" value="HTH_GNTR"/>
    <property type="match status" value="1"/>
</dbReference>
<accession>A0A2U1JYP6</accession>
<evidence type="ECO:0000256" key="3">
    <source>
        <dbReference type="ARBA" id="ARBA00023163"/>
    </source>
</evidence>
<dbReference type="AlphaFoldDB" id="A0A2U1JYP6"/>
<name>A0A2U1JYP6_9BACI</name>
<proteinExistence type="predicted"/>
<dbReference type="Proteomes" id="UP000245998">
    <property type="component" value="Unassembled WGS sequence"/>
</dbReference>
<dbReference type="SUPFAM" id="SSF46785">
    <property type="entry name" value="Winged helix' DNA-binding domain"/>
    <property type="match status" value="1"/>
</dbReference>
<gene>
    <name evidence="5" type="ORF">DCC39_11775</name>
</gene>
<keyword evidence="2" id="KW-0238">DNA-binding</keyword>
<dbReference type="SMART" id="SM00345">
    <property type="entry name" value="HTH_GNTR"/>
    <property type="match status" value="1"/>
</dbReference>
<keyword evidence="3" id="KW-0804">Transcription</keyword>
<comment type="caution">
    <text evidence="5">The sequence shown here is derived from an EMBL/GenBank/DDBJ whole genome shotgun (WGS) entry which is preliminary data.</text>
</comment>
<dbReference type="GO" id="GO:0003677">
    <property type="term" value="F:DNA binding"/>
    <property type="evidence" value="ECO:0007669"/>
    <property type="project" value="UniProtKB-KW"/>
</dbReference>
<dbReference type="InterPro" id="IPR036388">
    <property type="entry name" value="WH-like_DNA-bd_sf"/>
</dbReference>
<dbReference type="GO" id="GO:0003700">
    <property type="term" value="F:DNA-binding transcription factor activity"/>
    <property type="evidence" value="ECO:0007669"/>
    <property type="project" value="InterPro"/>
</dbReference>
<reference evidence="5 6" key="1">
    <citation type="submission" date="2018-04" db="EMBL/GenBank/DDBJ databases">
        <title>Camelliibacillus theae gen. nov., sp. nov., isolated from Pu'er tea.</title>
        <authorList>
            <person name="Niu L."/>
        </authorList>
    </citation>
    <scope>NUCLEOTIDE SEQUENCE [LARGE SCALE GENOMIC DNA]</scope>
    <source>
        <strain evidence="5 6">T8</strain>
    </source>
</reference>
<dbReference type="PANTHER" id="PTHR38445">
    <property type="entry name" value="HTH-TYPE TRANSCRIPTIONAL REPRESSOR YTRA"/>
    <property type="match status" value="1"/>
</dbReference>
<dbReference type="RefSeq" id="WP_116555103.1">
    <property type="nucleotide sequence ID" value="NZ_QCZG01000024.1"/>
</dbReference>
<protein>
    <submittedName>
        <fullName evidence="5">GntR family transcriptional regulator</fullName>
    </submittedName>
</protein>
<evidence type="ECO:0000313" key="5">
    <source>
        <dbReference type="EMBL" id="PWA10069.1"/>
    </source>
</evidence>
<dbReference type="CDD" id="cd07377">
    <property type="entry name" value="WHTH_GntR"/>
    <property type="match status" value="1"/>
</dbReference>
<dbReference type="EMBL" id="QCZG01000024">
    <property type="protein sequence ID" value="PWA10069.1"/>
    <property type="molecule type" value="Genomic_DNA"/>
</dbReference>
<evidence type="ECO:0000256" key="1">
    <source>
        <dbReference type="ARBA" id="ARBA00023015"/>
    </source>
</evidence>
<feature type="domain" description="HTH gntR-type" evidence="4">
    <location>
        <begin position="11"/>
        <end position="79"/>
    </location>
</feature>
<evidence type="ECO:0000313" key="6">
    <source>
        <dbReference type="Proteomes" id="UP000245998"/>
    </source>
</evidence>
<evidence type="ECO:0000259" key="4">
    <source>
        <dbReference type="PROSITE" id="PS50949"/>
    </source>
</evidence>
<sequence length="123" mass="14248">MNIIISNTVDQPIYMQIKNQIKEQILLGELKEKEALPSIRKLAKELQISVITTKKAYEELEKEGFIETFPSKGSFVSAQNQELLKEKQLKAIEDQMVKMIEDSKAFNMSLDELIHMLTLLYEE</sequence>
<organism evidence="5 6">
    <name type="scientific">Pueribacillus theae</name>
    <dbReference type="NCBI Taxonomy" id="2171751"/>
    <lineage>
        <taxon>Bacteria</taxon>
        <taxon>Bacillati</taxon>
        <taxon>Bacillota</taxon>
        <taxon>Bacilli</taxon>
        <taxon>Bacillales</taxon>
        <taxon>Bacillaceae</taxon>
        <taxon>Pueribacillus</taxon>
    </lineage>
</organism>
<keyword evidence="6" id="KW-1185">Reference proteome</keyword>
<dbReference type="OrthoDB" id="9801546at2"/>